<feature type="compositionally biased region" description="Basic residues" evidence="1">
    <location>
        <begin position="1060"/>
        <end position="1071"/>
    </location>
</feature>
<organism evidence="2">
    <name type="scientific">viral metagenome</name>
    <dbReference type="NCBI Taxonomy" id="1070528"/>
    <lineage>
        <taxon>unclassified sequences</taxon>
        <taxon>metagenomes</taxon>
        <taxon>organismal metagenomes</taxon>
    </lineage>
</organism>
<feature type="region of interest" description="Disordered" evidence="1">
    <location>
        <begin position="1037"/>
        <end position="1097"/>
    </location>
</feature>
<feature type="compositionally biased region" description="Low complexity" evidence="1">
    <location>
        <begin position="1048"/>
        <end position="1059"/>
    </location>
</feature>
<protein>
    <submittedName>
        <fullName evidence="2">Uncharacterized protein</fullName>
    </submittedName>
</protein>
<proteinExistence type="predicted"/>
<feature type="compositionally biased region" description="Basic and acidic residues" evidence="1">
    <location>
        <begin position="105"/>
        <end position="117"/>
    </location>
</feature>
<dbReference type="AlphaFoldDB" id="A0A6C0KUW9"/>
<evidence type="ECO:0000256" key="1">
    <source>
        <dbReference type="SAM" id="MobiDB-lite"/>
    </source>
</evidence>
<sequence>MADSFLGSGKNTKSKSKKTARAAPRVAPRELTVKSIKNIIDEFQGSSTFNELKEIIKRKRFQINEDAAANAEMAFNSNNEGNNIKTRPDALATVIKILLNKNERGQKLKEKNSKESSEASSDSRTPSKKSKKSKEDSDDLCMKFMNQLSNIAQKKGDNRKEDIMKKKINEIIENYKKECNKTINKEQETVIQKELAPLIKGGEFLTATIETMLEILKNNSTKSLGLEKGKDYIIIENESDKKEIPRDNIKNRPYGLDRWLNNVNVEEKTKTTIDNLLKNSSFDVKNEDCRKQLNKLLDGIPILIPLEFIIEFNKNENNDKIKSIIQAIPFENKNLKSTFLYAKLVIFRKSGDGKGKVDTSKHDFDKELDFKLIADKSTNGPVISIKFLPDNYSALEKFSRYDTSDIKYSKETYTPTVNCPNYVAKMKELNRVFIICDTLKDFGTTKQFIDKQFGKHPEFLNIKDSPPKHFKDIIEKENVFPNCTPLKIEKYRNSSYSKLANIIKQNTNCIEIEVVKTDEENFKKLCNSFFVTIMTDFFRKNYIVNNQTIIPYSIYGHYLHTTVADLYDRGRAAENIKLLISGSPYSLKKEELELHSLDTIGCINRDVNIVYNGSDVLKNIDTLKQDGCVPVENNSTLINRINNCFITPPEKIEEKLRWIMYDIKLAADSLCAKAAQHFDCVFVSGDQLAVYKARMHGCDAVLLEKKRENESVYIFTFYKSCNSSGEASGVAAAEAAAVGGPVGPVYTDMDIIKLKKEIAENLFTKLKNYNIQYKYLTYFLIIITRNYGNSEENNHPIKQLIDLNIFLNENVTINDSQKYKSGYFNIYKDIDLLNHLKDPDEESFKDFLTKIEDTQEVKRIIIQIFDQLGIPLPQRGGGRNQKRGGGGVDSEEDILEWILLYLKYLDKDTGYQYFFLPKFILLLYINIGKLSPDTPEHKKYFMANNYSYIRNYIDSFYVREYGLVSALDYAKCAFIGYKQIYSESEKHNKLISYKKEMGMKYIEPGLPVIITKTKKQVELPVNLRLAAETRPAAVDTEMLHTKTPSPPSLLHSPRSQRSQHTLKSRGQKRTRKSSEGGPAGPSRKSLFNHGEKRTKLP</sequence>
<evidence type="ECO:0000313" key="2">
    <source>
        <dbReference type="EMBL" id="QHU20936.1"/>
    </source>
</evidence>
<name>A0A6C0KUW9_9ZZZZ</name>
<reference evidence="2" key="1">
    <citation type="journal article" date="2020" name="Nature">
        <title>Giant virus diversity and host interactions through global metagenomics.</title>
        <authorList>
            <person name="Schulz F."/>
            <person name="Roux S."/>
            <person name="Paez-Espino D."/>
            <person name="Jungbluth S."/>
            <person name="Walsh D.A."/>
            <person name="Denef V.J."/>
            <person name="McMahon K.D."/>
            <person name="Konstantinidis K.T."/>
            <person name="Eloe-Fadrosh E.A."/>
            <person name="Kyrpides N.C."/>
            <person name="Woyke T."/>
        </authorList>
    </citation>
    <scope>NUCLEOTIDE SEQUENCE</scope>
    <source>
        <strain evidence="2">GVMAG-S-3300013094-100</strain>
    </source>
</reference>
<accession>A0A6C0KUW9</accession>
<dbReference type="EMBL" id="MN740976">
    <property type="protein sequence ID" value="QHU20936.1"/>
    <property type="molecule type" value="Genomic_DNA"/>
</dbReference>
<feature type="region of interest" description="Disordered" evidence="1">
    <location>
        <begin position="1"/>
        <end position="27"/>
    </location>
</feature>
<feature type="region of interest" description="Disordered" evidence="1">
    <location>
        <begin position="105"/>
        <end position="139"/>
    </location>
</feature>